<dbReference type="InterPro" id="IPR033133">
    <property type="entry name" value="PUM-HD"/>
</dbReference>
<evidence type="ECO:0000256" key="2">
    <source>
        <dbReference type="ARBA" id="ARBA00022490"/>
    </source>
</evidence>
<dbReference type="PROSITE" id="PS50303">
    <property type="entry name" value="PUM_HD"/>
    <property type="match status" value="1"/>
</dbReference>
<feature type="region of interest" description="Disordered" evidence="6">
    <location>
        <begin position="1"/>
        <end position="106"/>
    </location>
</feature>
<dbReference type="PROSITE" id="PS50302">
    <property type="entry name" value="PUM"/>
    <property type="match status" value="8"/>
</dbReference>
<evidence type="ECO:0000256" key="4">
    <source>
        <dbReference type="ARBA" id="ARBA00022884"/>
    </source>
</evidence>
<evidence type="ECO:0000256" key="5">
    <source>
        <dbReference type="PROSITE-ProRule" id="PRU00317"/>
    </source>
</evidence>
<dbReference type="InterPro" id="IPR016024">
    <property type="entry name" value="ARM-type_fold"/>
</dbReference>
<feature type="compositionally biased region" description="Low complexity" evidence="6">
    <location>
        <begin position="33"/>
        <end position="80"/>
    </location>
</feature>
<evidence type="ECO:0000256" key="6">
    <source>
        <dbReference type="SAM" id="MobiDB-lite"/>
    </source>
</evidence>
<feature type="repeat" description="Pumilio" evidence="5">
    <location>
        <begin position="1075"/>
        <end position="1110"/>
    </location>
</feature>
<feature type="region of interest" description="Disordered" evidence="6">
    <location>
        <begin position="192"/>
        <end position="213"/>
    </location>
</feature>
<evidence type="ECO:0000313" key="8">
    <source>
        <dbReference type="EMBL" id="KAH7646131.1"/>
    </source>
</evidence>
<dbReference type="InterPro" id="IPR033712">
    <property type="entry name" value="Pumilio_RNA-bd"/>
</dbReference>
<feature type="repeat" description="Pumilio" evidence="5">
    <location>
        <begin position="1183"/>
        <end position="1218"/>
    </location>
</feature>
<feature type="compositionally biased region" description="Low complexity" evidence="6">
    <location>
        <begin position="1"/>
        <end position="18"/>
    </location>
</feature>
<keyword evidence="3" id="KW-0677">Repeat</keyword>
<dbReference type="Gene3D" id="1.25.10.10">
    <property type="entry name" value="Leucine-rich Repeat Variant"/>
    <property type="match status" value="1"/>
</dbReference>
<feature type="compositionally biased region" description="Low complexity" evidence="6">
    <location>
        <begin position="458"/>
        <end position="487"/>
    </location>
</feature>
<dbReference type="GO" id="GO:0003730">
    <property type="term" value="F:mRNA 3'-UTR binding"/>
    <property type="evidence" value="ECO:0007669"/>
    <property type="project" value="TreeGrafter"/>
</dbReference>
<protein>
    <recommendedName>
        <fullName evidence="7">PUM-HD domain-containing protein</fullName>
    </recommendedName>
</protein>
<name>A0A9D4SLR7_DERFA</name>
<feature type="repeat" description="Pumilio" evidence="5">
    <location>
        <begin position="1111"/>
        <end position="1146"/>
    </location>
</feature>
<reference evidence="8" key="2">
    <citation type="journal article" date="2021" name="World Allergy Organ. J.">
        <title>Chromosome-level assembly of Dermatophagoides farinae genome and transcriptome reveals two novel allergens Der f 37 and Der f 39.</title>
        <authorList>
            <person name="Chen J."/>
            <person name="Cai Z."/>
            <person name="Fan D."/>
            <person name="Hu J."/>
            <person name="Hou Y."/>
            <person name="He Y."/>
            <person name="Zhang Z."/>
            <person name="Zhao Z."/>
            <person name="Gao P."/>
            <person name="Hu W."/>
            <person name="Sun J."/>
            <person name="Li J."/>
            <person name="Ji K."/>
        </authorList>
    </citation>
    <scope>NUCLEOTIDE SEQUENCE</scope>
    <source>
        <strain evidence="8">JKM2019</strain>
    </source>
</reference>
<dbReference type="EMBL" id="SDOV01000001">
    <property type="protein sequence ID" value="KAH7646131.1"/>
    <property type="molecule type" value="Genomic_DNA"/>
</dbReference>
<feature type="repeat" description="Pumilio" evidence="5">
    <location>
        <begin position="1255"/>
        <end position="1290"/>
    </location>
</feature>
<feature type="domain" description="PUM-HD" evidence="7">
    <location>
        <begin position="1055"/>
        <end position="1392"/>
    </location>
</feature>
<dbReference type="SUPFAM" id="SSF48371">
    <property type="entry name" value="ARM repeat"/>
    <property type="match status" value="1"/>
</dbReference>
<dbReference type="PANTHER" id="PTHR12537">
    <property type="entry name" value="RNA BINDING PROTEIN PUMILIO-RELATED"/>
    <property type="match status" value="1"/>
</dbReference>
<dbReference type="InterPro" id="IPR011989">
    <property type="entry name" value="ARM-like"/>
</dbReference>
<feature type="compositionally biased region" description="Low complexity" evidence="6">
    <location>
        <begin position="571"/>
        <end position="637"/>
    </location>
</feature>
<sequence length="1462" mass="154925">MLNGQSGTATASPAAATSKLVDQTSTTPTKGVSSVNQSSSSNSNNVQSSSSSSSATQQQANNSIDDGVTSPSSSSTTQPKTQDDAMVSYMFQRPPNPGGQDNNSEFGQYAVKSSRWFGGTDETTLIDNNVPSDTQEIEDGFNTLSLDSEGPFASTTKKIWGIEDTPSSKNHADVDPSKVLFTVPDPVHQWGRDSTWSTGPPSTGPTVAENGSGLSEHAVSQPIMVKRAASAYANDGTLLSPRSTDTGGIGMKMAEYVLNNSPSKDNLESRLNSRILHDKQAGGQSARGKNNDKGPHHHPNANGGLANGFGSGNGTDDPTNSIDPAAKLFNRAPGLSHQLSSDDSDELVTGVPKNHLMNKFDGMMAAAAAAAAAGGMPGHHHPAPFADFNPDQLQMHGMDQLHPFSDYIPLSLGPSATADSLMDGYGQTNPALYQQVQHQTRHASGSNNPSTMSILSNHHQQQQHLNMTTAQQQNQAMSSASGGQPSANAANMFAAAATQNPQNPYFPADTFPMSHMALAAAAGPAMSMSQYATAAYGFAPWNMFPTGLMPNAAVPPGATSNGQMQGQSSVGQTGPSSGIQQQQQQSGRSISGAVNRPLSPTSLAVAAAAVHQQQQQQNQSNDGTSGSNSQQQQQQLAALATAAGPLPFPFPGAPSNFFDQLASSRAMPQQAAAHLHRLMTQPQMNMLQTATGNGNMLAAAAAARMLPNAAVSAANPQQNPQSQNNALFAAASTTGPNGNQQQQQMYTSALPNNSAALSLAAAAAAYNNIQSNPQMLNNAHSNNQAAPQLAPQQMGFPNPALGPIGASGLGNNGLGNSNSPRRDSLDNRSSNAAGMGSLGNIFPTMISEASMVFNRHMANALNAAAGPATAAKANGLNNAASFHHPYINSPGPMGLGLPPPGSNMTPPPMDAVNQFGPNAMTGTAPNQAYMNGMRLIPNVGPPPPPDSKFLNRNGMINQQNPFASANLNNTFNNVAAAAAVAAHSSHHALAASLNSSNHLHHFSNGAGIHQQASVNHHQSQANNFILNNTTTSHRSTSGASGGNNQRTRSIEKNVGRSTLLEDFRNSRLPNLTLHDLTDHIVEFSQDQHGSRFIQQKLERASDDEKQLVFNEIIGQAYQLMTDVFGNYVIQKFFEFGTPQQKQALAQTIRGSVLDLALQMYGCRVIQKALESISTEQQKEIVKELDGHVLKCVKDQNGNHVVQKCIECIEPSALQFIINAFQSQVHALSTHPYGCRVIQRILEHCNAEQTASILQELHTHTEALVQDQYGNYVVQHVLEHGRPEDKTKIIMMVRGKVLALSQHKFASNVVERCITQAMRSERSMLIEEVCNYPDNALYTMMKDQYANYVVQKMIEVAESQQRKTLLMRIRPHVSSLRRFTYGKHILAKLEKYMNTGSKSAAAAVSAAVTTSPSSSTTTAAHAAAAISTTTDNNVTASSSSNTVTSTTGTNSSTNGCNNEPVDK</sequence>
<feature type="compositionally biased region" description="Polar residues" evidence="6">
    <location>
        <begin position="20"/>
        <end position="32"/>
    </location>
</feature>
<dbReference type="PANTHER" id="PTHR12537:SF12">
    <property type="entry name" value="MATERNAL PROTEIN PUMILIO"/>
    <property type="match status" value="1"/>
</dbReference>
<comment type="caution">
    <text evidence="8">The sequence shown here is derived from an EMBL/GenBank/DDBJ whole genome shotgun (WGS) entry which is preliminary data.</text>
</comment>
<comment type="subcellular location">
    <subcellularLocation>
        <location evidence="1">Cytoplasm</location>
    </subcellularLocation>
</comment>
<accession>A0A9D4SLR7</accession>
<evidence type="ECO:0000259" key="7">
    <source>
        <dbReference type="PROSITE" id="PS50303"/>
    </source>
</evidence>
<organism evidence="8">
    <name type="scientific">Dermatophagoides farinae</name>
    <name type="common">American house dust mite</name>
    <dbReference type="NCBI Taxonomy" id="6954"/>
    <lineage>
        <taxon>Eukaryota</taxon>
        <taxon>Metazoa</taxon>
        <taxon>Ecdysozoa</taxon>
        <taxon>Arthropoda</taxon>
        <taxon>Chelicerata</taxon>
        <taxon>Arachnida</taxon>
        <taxon>Acari</taxon>
        <taxon>Acariformes</taxon>
        <taxon>Sarcoptiformes</taxon>
        <taxon>Astigmata</taxon>
        <taxon>Psoroptidia</taxon>
        <taxon>Analgoidea</taxon>
        <taxon>Pyroglyphidae</taxon>
        <taxon>Dermatophagoidinae</taxon>
        <taxon>Dermatophagoides</taxon>
    </lineage>
</organism>
<feature type="region of interest" description="Disordered" evidence="6">
    <location>
        <begin position="437"/>
        <end position="487"/>
    </location>
</feature>
<keyword evidence="4" id="KW-0694">RNA-binding</keyword>
<feature type="repeat" description="Pumilio" evidence="5">
    <location>
        <begin position="1147"/>
        <end position="1182"/>
    </location>
</feature>
<dbReference type="FunFam" id="1.25.10.10:FF:000004">
    <property type="entry name" value="Pumilio homolog 1 isoform 2"/>
    <property type="match status" value="1"/>
</dbReference>
<reference evidence="8" key="1">
    <citation type="submission" date="2020-06" db="EMBL/GenBank/DDBJ databases">
        <authorList>
            <person name="Ji K."/>
            <person name="Li J."/>
        </authorList>
    </citation>
    <scope>NUCLEOTIDE SEQUENCE</scope>
    <source>
        <strain evidence="8">JKM2019</strain>
        <tissue evidence="8">Whole body</tissue>
    </source>
</reference>
<dbReference type="GO" id="GO:0010608">
    <property type="term" value="P:post-transcriptional regulation of gene expression"/>
    <property type="evidence" value="ECO:0007669"/>
    <property type="project" value="TreeGrafter"/>
</dbReference>
<feature type="region of interest" description="Disordered" evidence="6">
    <location>
        <begin position="1428"/>
        <end position="1462"/>
    </location>
</feature>
<feature type="compositionally biased region" description="Polar residues" evidence="6">
    <location>
        <begin position="437"/>
        <end position="457"/>
    </location>
</feature>
<feature type="compositionally biased region" description="Polar residues" evidence="6">
    <location>
        <begin position="558"/>
        <end position="570"/>
    </location>
</feature>
<dbReference type="Pfam" id="PF00806">
    <property type="entry name" value="PUF"/>
    <property type="match status" value="8"/>
</dbReference>
<evidence type="ECO:0000256" key="1">
    <source>
        <dbReference type="ARBA" id="ARBA00004496"/>
    </source>
</evidence>
<dbReference type="SMART" id="SM00025">
    <property type="entry name" value="Pumilio"/>
    <property type="match status" value="8"/>
</dbReference>
<feature type="region of interest" description="Disordered" evidence="6">
    <location>
        <begin position="789"/>
        <end position="837"/>
    </location>
</feature>
<proteinExistence type="predicted"/>
<dbReference type="OrthoDB" id="668540at2759"/>
<keyword evidence="2" id="KW-0963">Cytoplasm</keyword>
<dbReference type="Proteomes" id="UP000828236">
    <property type="component" value="Unassembled WGS sequence"/>
</dbReference>
<feature type="repeat" description="Pumilio" evidence="5">
    <location>
        <begin position="1330"/>
        <end position="1366"/>
    </location>
</feature>
<feature type="region of interest" description="Disordered" evidence="6">
    <location>
        <begin position="554"/>
        <end position="637"/>
    </location>
</feature>
<feature type="region of interest" description="Disordered" evidence="6">
    <location>
        <begin position="278"/>
        <end position="326"/>
    </location>
</feature>
<feature type="repeat" description="Pumilio" evidence="5">
    <location>
        <begin position="1219"/>
        <end position="1254"/>
    </location>
</feature>
<dbReference type="GO" id="GO:0005737">
    <property type="term" value="C:cytoplasm"/>
    <property type="evidence" value="ECO:0007669"/>
    <property type="project" value="UniProtKB-SubCell"/>
</dbReference>
<dbReference type="GO" id="GO:0005634">
    <property type="term" value="C:nucleus"/>
    <property type="evidence" value="ECO:0007669"/>
    <property type="project" value="TreeGrafter"/>
</dbReference>
<evidence type="ECO:0000256" key="3">
    <source>
        <dbReference type="ARBA" id="ARBA00022737"/>
    </source>
</evidence>
<dbReference type="CDD" id="cd07920">
    <property type="entry name" value="Pumilio"/>
    <property type="match status" value="1"/>
</dbReference>
<feature type="compositionally biased region" description="Low complexity" evidence="6">
    <location>
        <begin position="194"/>
        <end position="206"/>
    </location>
</feature>
<feature type="repeat" description="Pumilio" evidence="5">
    <location>
        <begin position="1291"/>
        <end position="1326"/>
    </location>
</feature>
<gene>
    <name evidence="8" type="ORF">HUG17_1669</name>
</gene>
<dbReference type="InterPro" id="IPR001313">
    <property type="entry name" value="Pumilio_RNA-bd_rpt"/>
</dbReference>